<name>A0ABY7EB32_MYAAR</name>
<keyword evidence="4" id="KW-1185">Reference proteome</keyword>
<organism evidence="3 4">
    <name type="scientific">Mya arenaria</name>
    <name type="common">Soft-shell clam</name>
    <dbReference type="NCBI Taxonomy" id="6604"/>
    <lineage>
        <taxon>Eukaryota</taxon>
        <taxon>Metazoa</taxon>
        <taxon>Spiralia</taxon>
        <taxon>Lophotrochozoa</taxon>
        <taxon>Mollusca</taxon>
        <taxon>Bivalvia</taxon>
        <taxon>Autobranchia</taxon>
        <taxon>Heteroconchia</taxon>
        <taxon>Euheterodonta</taxon>
        <taxon>Imparidentia</taxon>
        <taxon>Neoheterodontei</taxon>
        <taxon>Myida</taxon>
        <taxon>Myoidea</taxon>
        <taxon>Myidae</taxon>
        <taxon>Mya</taxon>
    </lineage>
</organism>
<evidence type="ECO:0008006" key="5">
    <source>
        <dbReference type="Google" id="ProtNLM"/>
    </source>
</evidence>
<feature type="region of interest" description="Disordered" evidence="1">
    <location>
        <begin position="511"/>
        <end position="563"/>
    </location>
</feature>
<evidence type="ECO:0000256" key="1">
    <source>
        <dbReference type="SAM" id="MobiDB-lite"/>
    </source>
</evidence>
<keyword evidence="2" id="KW-0732">Signal</keyword>
<reference evidence="3" key="1">
    <citation type="submission" date="2022-11" db="EMBL/GenBank/DDBJ databases">
        <title>Centuries of genome instability and evolution in soft-shell clam transmissible cancer (bioRxiv).</title>
        <authorList>
            <person name="Hart S.F.M."/>
            <person name="Yonemitsu M.A."/>
            <person name="Giersch R.M."/>
            <person name="Beal B.F."/>
            <person name="Arriagada G."/>
            <person name="Davis B.W."/>
            <person name="Ostrander E.A."/>
            <person name="Goff S.P."/>
            <person name="Metzger M.J."/>
        </authorList>
    </citation>
    <scope>NUCLEOTIDE SEQUENCE</scope>
    <source>
        <strain evidence="3">MELC-2E11</strain>
        <tissue evidence="3">Siphon/mantle</tissue>
    </source>
</reference>
<gene>
    <name evidence="3" type="ORF">MAR_019745</name>
</gene>
<evidence type="ECO:0000313" key="4">
    <source>
        <dbReference type="Proteomes" id="UP001164746"/>
    </source>
</evidence>
<feature type="compositionally biased region" description="Low complexity" evidence="1">
    <location>
        <begin position="528"/>
        <end position="542"/>
    </location>
</feature>
<dbReference type="Proteomes" id="UP001164746">
    <property type="component" value="Chromosome 5"/>
</dbReference>
<feature type="signal peptide" evidence="2">
    <location>
        <begin position="1"/>
        <end position="19"/>
    </location>
</feature>
<dbReference type="EMBL" id="CP111016">
    <property type="protein sequence ID" value="WAR04376.1"/>
    <property type="molecule type" value="Genomic_DNA"/>
</dbReference>
<protein>
    <recommendedName>
        <fullName evidence="5">Cadherin domain-containing protein</fullName>
    </recommendedName>
</protein>
<accession>A0ABY7EB32</accession>
<evidence type="ECO:0000313" key="3">
    <source>
        <dbReference type="EMBL" id="WAR04376.1"/>
    </source>
</evidence>
<proteinExistence type="predicted"/>
<sequence>MKYILCVAIFWSLLKSCLAGGCNDYTGYRYLNDYDLAENEDDPSETDFFAGGGNNHYELPVSSEMWIPVQQKDRLAFFTEGYPMITFQNGTSSSQKWNTGQVFVDTGGNVAVSSEGDKSDNRYAVAAYIEEAHEPMFVNAPFTVTIFTHDYVSSPVIFTATVLDLDGTDILDVTMNGTESVKFTLTDIYANSIEYDGTGLEFATKKFYDIVVNCNDGVSTVTSNFQVDVIKNEPPSYNSGAGVLPGWTAVDRSSESEKTIYTLNATDPNGDTLVFTRDSCTSLNGSSCDSYIEVSSTGNLTTKAVLDDVGYDVEDPYTFESPVTFVNLDATIHVLEGTAEGTYLYKVMYLDENPTENFTLTATANATTLTHFDFNTSMAFANDIDGDTVYYTMDCGDDSKYFYFNPSDKKSPSDPFFTFIADMTASDGDINDTPDTLTFSNWCRRKPKPKVPRRTVGKLTVTVNRKTLENDPDNALPWELLAKDNDVPEVNEVQESIHRRQERRDRDYKNVKGLAVFEKGKGARPDSSRSGSSASIGRSSESPQYAKFVSKADGGEGQWGALS</sequence>
<feature type="compositionally biased region" description="Basic and acidic residues" evidence="1">
    <location>
        <begin position="518"/>
        <end position="527"/>
    </location>
</feature>
<feature type="chain" id="PRO_5047351746" description="Cadherin domain-containing protein" evidence="2">
    <location>
        <begin position="20"/>
        <end position="563"/>
    </location>
</feature>
<evidence type="ECO:0000256" key="2">
    <source>
        <dbReference type="SAM" id="SignalP"/>
    </source>
</evidence>